<comment type="caution">
    <text evidence="1">The sequence shown here is derived from an EMBL/GenBank/DDBJ whole genome shotgun (WGS) entry which is preliminary data.</text>
</comment>
<dbReference type="EMBL" id="BARV01023531">
    <property type="protein sequence ID" value="GAI37822.1"/>
    <property type="molecule type" value="Genomic_DNA"/>
</dbReference>
<dbReference type="AlphaFoldDB" id="X1N1C8"/>
<organism evidence="1">
    <name type="scientific">marine sediment metagenome</name>
    <dbReference type="NCBI Taxonomy" id="412755"/>
    <lineage>
        <taxon>unclassified sequences</taxon>
        <taxon>metagenomes</taxon>
        <taxon>ecological metagenomes</taxon>
    </lineage>
</organism>
<feature type="non-terminal residue" evidence="1">
    <location>
        <position position="179"/>
    </location>
</feature>
<name>X1N1C8_9ZZZZ</name>
<proteinExistence type="predicted"/>
<sequence>MGEIVPKSEIFMQMDVMDQQQIVAAATGEVIDELVYKVKGQTAISWMGINHICFFMGDIAVDDWVQWERVEMFGDRVYWSATVRARNDKYGLSSLGTAEAPELADTHVVDDKGGWVKNPDGSWKMTLREDPHCRRKALSMAQRNGKRAVIPAAVLKKWLEYFLELKKGKILNPPFQPKT</sequence>
<reference evidence="1" key="1">
    <citation type="journal article" date="2014" name="Front. Microbiol.">
        <title>High frequency of phylogenetically diverse reductive dehalogenase-homologous genes in deep subseafloor sedimentary metagenomes.</title>
        <authorList>
            <person name="Kawai M."/>
            <person name="Futagami T."/>
            <person name="Toyoda A."/>
            <person name="Takaki Y."/>
            <person name="Nishi S."/>
            <person name="Hori S."/>
            <person name="Arai W."/>
            <person name="Tsubouchi T."/>
            <person name="Morono Y."/>
            <person name="Uchiyama I."/>
            <person name="Ito T."/>
            <person name="Fujiyama A."/>
            <person name="Inagaki F."/>
            <person name="Takami H."/>
        </authorList>
    </citation>
    <scope>NUCLEOTIDE SEQUENCE</scope>
    <source>
        <strain evidence="1">Expedition CK06-06</strain>
    </source>
</reference>
<gene>
    <name evidence="1" type="ORF">S06H3_38591</name>
</gene>
<accession>X1N1C8</accession>
<protein>
    <submittedName>
        <fullName evidence="1">Uncharacterized protein</fullName>
    </submittedName>
</protein>
<evidence type="ECO:0000313" key="1">
    <source>
        <dbReference type="EMBL" id="GAI37822.1"/>
    </source>
</evidence>